<comment type="caution">
    <text evidence="1">The sequence shown here is derived from an EMBL/GenBank/DDBJ whole genome shotgun (WGS) entry which is preliminary data.</text>
</comment>
<reference evidence="2" key="1">
    <citation type="journal article" date="2019" name="Int. J. Syst. Evol. Microbiol.">
        <title>The Global Catalogue of Microorganisms (GCM) 10K type strain sequencing project: providing services to taxonomists for standard genome sequencing and annotation.</title>
        <authorList>
            <consortium name="The Broad Institute Genomics Platform"/>
            <consortium name="The Broad Institute Genome Sequencing Center for Infectious Disease"/>
            <person name="Wu L."/>
            <person name="Ma J."/>
        </authorList>
    </citation>
    <scope>NUCLEOTIDE SEQUENCE [LARGE SCALE GENOMIC DNA]</scope>
    <source>
        <strain evidence="2">KCTC 12848</strain>
    </source>
</reference>
<organism evidence="1 2">
    <name type="scientific">Saccharothrix xinjiangensis</name>
    <dbReference type="NCBI Taxonomy" id="204798"/>
    <lineage>
        <taxon>Bacteria</taxon>
        <taxon>Bacillati</taxon>
        <taxon>Actinomycetota</taxon>
        <taxon>Actinomycetes</taxon>
        <taxon>Pseudonocardiales</taxon>
        <taxon>Pseudonocardiaceae</taxon>
        <taxon>Saccharothrix</taxon>
    </lineage>
</organism>
<dbReference type="Proteomes" id="UP001595833">
    <property type="component" value="Unassembled WGS sequence"/>
</dbReference>
<proteinExistence type="predicted"/>
<dbReference type="EMBL" id="JBHSJB010000007">
    <property type="protein sequence ID" value="MFC5053889.1"/>
    <property type="molecule type" value="Genomic_DNA"/>
</dbReference>
<dbReference type="RefSeq" id="WP_344036760.1">
    <property type="nucleotide sequence ID" value="NZ_BAAAKE010000005.1"/>
</dbReference>
<accession>A0ABV9XWS2</accession>
<protein>
    <recommendedName>
        <fullName evidence="3">Secreted protein</fullName>
    </recommendedName>
</protein>
<keyword evidence="2" id="KW-1185">Reference proteome</keyword>
<evidence type="ECO:0000313" key="1">
    <source>
        <dbReference type="EMBL" id="MFC5053889.1"/>
    </source>
</evidence>
<name>A0ABV9XWS2_9PSEU</name>
<evidence type="ECO:0000313" key="2">
    <source>
        <dbReference type="Proteomes" id="UP001595833"/>
    </source>
</evidence>
<sequence length="67" mass="7470">MSFLAQVAVLFVVPAGFAWFAVRARRVGGGHSFLAPFEEIWDPGAHRTHIEVQVREERQAPSPGPER</sequence>
<gene>
    <name evidence="1" type="ORF">ACFPFM_08985</name>
</gene>
<evidence type="ECO:0008006" key="3">
    <source>
        <dbReference type="Google" id="ProtNLM"/>
    </source>
</evidence>